<gene>
    <name evidence="3" type="ORF">PoB_006475000</name>
</gene>
<proteinExistence type="predicted"/>
<dbReference type="SMART" id="SM00735">
    <property type="entry name" value="ZM"/>
    <property type="match status" value="1"/>
</dbReference>
<dbReference type="InterPro" id="IPR031847">
    <property type="entry name" value="PDLI1-4/Zasp-like_mid"/>
</dbReference>
<name>A0AAV4D2C2_9GAST</name>
<dbReference type="Pfam" id="PF15936">
    <property type="entry name" value="DUF4749"/>
    <property type="match status" value="1"/>
</dbReference>
<feature type="domain" description="Zasp-like motif" evidence="2">
    <location>
        <begin position="62"/>
        <end position="87"/>
    </location>
</feature>
<keyword evidence="4" id="KW-1185">Reference proteome</keyword>
<accession>A0AAV4D2C2</accession>
<evidence type="ECO:0000259" key="2">
    <source>
        <dbReference type="SMART" id="SM00735"/>
    </source>
</evidence>
<evidence type="ECO:0000256" key="1">
    <source>
        <dbReference type="SAM" id="MobiDB-lite"/>
    </source>
</evidence>
<sequence length="99" mass="10532">MRAKISAHRVSELNSALRPRQPSPSPKSPGHAPSSYHAEPSHPATVAPTPIGPGSKPGTVKAIVSQRYNNPIGLYSNENASTQFEGQSKFLRDKDEASG</sequence>
<comment type="caution">
    <text evidence="3">The sequence shown here is derived from an EMBL/GenBank/DDBJ whole genome shotgun (WGS) entry which is preliminary data.</text>
</comment>
<feature type="non-terminal residue" evidence="3">
    <location>
        <position position="99"/>
    </location>
</feature>
<dbReference type="Proteomes" id="UP000735302">
    <property type="component" value="Unassembled WGS sequence"/>
</dbReference>
<organism evidence="3 4">
    <name type="scientific">Plakobranchus ocellatus</name>
    <dbReference type="NCBI Taxonomy" id="259542"/>
    <lineage>
        <taxon>Eukaryota</taxon>
        <taxon>Metazoa</taxon>
        <taxon>Spiralia</taxon>
        <taxon>Lophotrochozoa</taxon>
        <taxon>Mollusca</taxon>
        <taxon>Gastropoda</taxon>
        <taxon>Heterobranchia</taxon>
        <taxon>Euthyneura</taxon>
        <taxon>Panpulmonata</taxon>
        <taxon>Sacoglossa</taxon>
        <taxon>Placobranchoidea</taxon>
        <taxon>Plakobranchidae</taxon>
        <taxon>Plakobranchus</taxon>
    </lineage>
</organism>
<evidence type="ECO:0000313" key="4">
    <source>
        <dbReference type="Proteomes" id="UP000735302"/>
    </source>
</evidence>
<reference evidence="3 4" key="1">
    <citation type="journal article" date="2021" name="Elife">
        <title>Chloroplast acquisition without the gene transfer in kleptoplastic sea slugs, Plakobranchus ocellatus.</title>
        <authorList>
            <person name="Maeda T."/>
            <person name="Takahashi S."/>
            <person name="Yoshida T."/>
            <person name="Shimamura S."/>
            <person name="Takaki Y."/>
            <person name="Nagai Y."/>
            <person name="Toyoda A."/>
            <person name="Suzuki Y."/>
            <person name="Arimoto A."/>
            <person name="Ishii H."/>
            <person name="Satoh N."/>
            <person name="Nishiyama T."/>
            <person name="Hasebe M."/>
            <person name="Maruyama T."/>
            <person name="Minagawa J."/>
            <person name="Obokata J."/>
            <person name="Shigenobu S."/>
        </authorList>
    </citation>
    <scope>NUCLEOTIDE SEQUENCE [LARGE SCALE GENOMIC DNA]</scope>
</reference>
<evidence type="ECO:0000313" key="3">
    <source>
        <dbReference type="EMBL" id="GFO38245.1"/>
    </source>
</evidence>
<dbReference type="EMBL" id="BLXT01007309">
    <property type="protein sequence ID" value="GFO38245.1"/>
    <property type="molecule type" value="Genomic_DNA"/>
</dbReference>
<protein>
    <recommendedName>
        <fullName evidence="2">Zasp-like motif domain-containing protein</fullName>
    </recommendedName>
</protein>
<dbReference type="AlphaFoldDB" id="A0AAV4D2C2"/>
<feature type="region of interest" description="Disordered" evidence="1">
    <location>
        <begin position="1"/>
        <end position="58"/>
    </location>
</feature>
<dbReference type="InterPro" id="IPR006643">
    <property type="entry name" value="Zasp-like_motif"/>
</dbReference>